<name>A0A5J5HRX3_9BACI</name>
<keyword evidence="2" id="KW-1185">Reference proteome</keyword>
<dbReference type="OrthoDB" id="2187161at2"/>
<dbReference type="InterPro" id="IPR008489">
    <property type="entry name" value="DUF771"/>
</dbReference>
<reference evidence="1 2" key="1">
    <citation type="submission" date="2019-09" db="EMBL/GenBank/DDBJ databases">
        <title>Whole genome sequences of isolates from the Mars Exploration Rovers.</title>
        <authorList>
            <person name="Seuylemezian A."/>
            <person name="Vaishampayan P."/>
        </authorList>
    </citation>
    <scope>NUCLEOTIDE SEQUENCE [LARGE SCALE GENOMIC DNA]</scope>
    <source>
        <strain evidence="1 2">MER_TA_151</strain>
    </source>
</reference>
<accession>A0A5J5HRX3</accession>
<dbReference type="Pfam" id="PF05595">
    <property type="entry name" value="DUF771"/>
    <property type="match status" value="1"/>
</dbReference>
<dbReference type="Proteomes" id="UP000326671">
    <property type="component" value="Unassembled WGS sequence"/>
</dbReference>
<dbReference type="EMBL" id="VYKL01000019">
    <property type="protein sequence ID" value="KAA9023577.1"/>
    <property type="molecule type" value="Genomic_DNA"/>
</dbReference>
<evidence type="ECO:0000313" key="2">
    <source>
        <dbReference type="Proteomes" id="UP000326671"/>
    </source>
</evidence>
<dbReference type="RefSeq" id="WP_150440454.1">
    <property type="nucleotide sequence ID" value="NZ_VYKL01000019.1"/>
</dbReference>
<sequence length="120" mass="14039">MQQRLSVNLTIPISSDSVLISRTELEELQQSKYDGFYWTMKDVEKKVGKKSEWIKERILYPPNFRKKLDVKYGGPVAYPKSKGEAWTFHAKKNDKILILKRIRLISIDNGVTRKKADLVR</sequence>
<dbReference type="AlphaFoldDB" id="A0A5J5HRX3"/>
<protein>
    <submittedName>
        <fullName evidence="1">DUF771 domain-containing protein</fullName>
    </submittedName>
</protein>
<comment type="caution">
    <text evidence="1">The sequence shown here is derived from an EMBL/GenBank/DDBJ whole genome shotgun (WGS) entry which is preliminary data.</text>
</comment>
<organism evidence="1 2">
    <name type="scientific">Niallia endozanthoxylica</name>
    <dbReference type="NCBI Taxonomy" id="2036016"/>
    <lineage>
        <taxon>Bacteria</taxon>
        <taxon>Bacillati</taxon>
        <taxon>Bacillota</taxon>
        <taxon>Bacilli</taxon>
        <taxon>Bacillales</taxon>
        <taxon>Bacillaceae</taxon>
        <taxon>Niallia</taxon>
    </lineage>
</organism>
<gene>
    <name evidence="1" type="ORF">F4V44_13000</name>
</gene>
<evidence type="ECO:0000313" key="1">
    <source>
        <dbReference type="EMBL" id="KAA9023577.1"/>
    </source>
</evidence>
<proteinExistence type="predicted"/>